<sequence length="140" mass="15319">MSREAFCQLTAGDANVLMSMLEEADRPGPFETLLREKLNHANVFFREDVPSNVVTIDTRFSYTINGVGFGPSVLVRNLPGDLPGFALSLWTLRGLALLGLAVGEQIEIRGMGGEADVLSVKRVFFQPEAEARLKHSTPLT</sequence>
<dbReference type="AlphaFoldDB" id="A0A1S7SDP7"/>
<evidence type="ECO:0000313" key="2">
    <source>
        <dbReference type="Proteomes" id="UP000191897"/>
    </source>
</evidence>
<dbReference type="RefSeq" id="WP_244557255.1">
    <property type="nucleotide sequence ID" value="NZ_LT009733.1"/>
</dbReference>
<organism evidence="1 2">
    <name type="scientific">Agrobacterium tumefaciens str. Kerr 14</name>
    <dbReference type="NCBI Taxonomy" id="1183424"/>
    <lineage>
        <taxon>Bacteria</taxon>
        <taxon>Pseudomonadati</taxon>
        <taxon>Pseudomonadota</taxon>
        <taxon>Alphaproteobacteria</taxon>
        <taxon>Hyphomicrobiales</taxon>
        <taxon>Rhizobiaceae</taxon>
        <taxon>Rhizobium/Agrobacterium group</taxon>
        <taxon>Agrobacterium</taxon>
        <taxon>Agrobacterium tumefaciens complex</taxon>
    </lineage>
</organism>
<dbReference type="InterPro" id="IPR036953">
    <property type="entry name" value="GreA/GreB_C_sf"/>
</dbReference>
<evidence type="ECO:0008006" key="3">
    <source>
        <dbReference type="Google" id="ProtNLM"/>
    </source>
</evidence>
<dbReference type="Gene3D" id="3.10.50.30">
    <property type="entry name" value="Transcription elongation factor, GreA/GreB, C-terminal domain"/>
    <property type="match status" value="1"/>
</dbReference>
<gene>
    <name evidence="1" type="ORF">AGR4C_pb20132</name>
</gene>
<dbReference type="GO" id="GO:0032784">
    <property type="term" value="P:regulation of DNA-templated transcription elongation"/>
    <property type="evidence" value="ECO:0007669"/>
    <property type="project" value="InterPro"/>
</dbReference>
<dbReference type="GO" id="GO:0003677">
    <property type="term" value="F:DNA binding"/>
    <property type="evidence" value="ECO:0007669"/>
    <property type="project" value="InterPro"/>
</dbReference>
<reference evidence="1 2" key="1">
    <citation type="submission" date="2016-01" db="EMBL/GenBank/DDBJ databases">
        <authorList>
            <person name="Oliw E.H."/>
        </authorList>
    </citation>
    <scope>NUCLEOTIDE SEQUENCE [LARGE SCALE GENOMIC DNA]</scope>
    <source>
        <strain evidence="1 2">Kerr 14</strain>
    </source>
</reference>
<dbReference type="Proteomes" id="UP000191897">
    <property type="component" value="Unassembled WGS sequence"/>
</dbReference>
<accession>A0A1S7SDP7</accession>
<dbReference type="EMBL" id="FBWC01000041">
    <property type="protein sequence ID" value="CUX67420.1"/>
    <property type="molecule type" value="Genomic_DNA"/>
</dbReference>
<evidence type="ECO:0000313" key="1">
    <source>
        <dbReference type="EMBL" id="CUX67420.1"/>
    </source>
</evidence>
<proteinExistence type="predicted"/>
<protein>
    <recommendedName>
        <fullName evidence="3">Nucleoside diphosphate kinase regulator</fullName>
    </recommendedName>
</protein>
<name>A0A1S7SDP7_AGRTU</name>